<accession>A0ABV9E5N9</accession>
<dbReference type="PROSITE" id="PS00188">
    <property type="entry name" value="BIOTIN"/>
    <property type="match status" value="1"/>
</dbReference>
<evidence type="ECO:0000256" key="2">
    <source>
        <dbReference type="ARBA" id="ARBA00017562"/>
    </source>
</evidence>
<dbReference type="Pfam" id="PF00364">
    <property type="entry name" value="Biotin_lipoyl"/>
    <property type="match status" value="1"/>
</dbReference>
<keyword evidence="11" id="KW-0436">Ligase</keyword>
<evidence type="ECO:0000313" key="12">
    <source>
        <dbReference type="Proteomes" id="UP001595923"/>
    </source>
</evidence>
<keyword evidence="12" id="KW-1185">Reference proteome</keyword>
<dbReference type="PANTHER" id="PTHR45266">
    <property type="entry name" value="OXALOACETATE DECARBOXYLASE ALPHA CHAIN"/>
    <property type="match status" value="1"/>
</dbReference>
<organism evidence="11 12">
    <name type="scientific">Nocardiopsis mangrovi</name>
    <dbReference type="NCBI Taxonomy" id="1179818"/>
    <lineage>
        <taxon>Bacteria</taxon>
        <taxon>Bacillati</taxon>
        <taxon>Actinomycetota</taxon>
        <taxon>Actinomycetes</taxon>
        <taxon>Streptosporangiales</taxon>
        <taxon>Nocardiopsidaceae</taxon>
        <taxon>Nocardiopsis</taxon>
    </lineage>
</organism>
<evidence type="ECO:0000256" key="3">
    <source>
        <dbReference type="ARBA" id="ARBA00022516"/>
    </source>
</evidence>
<keyword evidence="5 8" id="KW-0443">Lipid metabolism</keyword>
<evidence type="ECO:0000256" key="4">
    <source>
        <dbReference type="ARBA" id="ARBA00022832"/>
    </source>
</evidence>
<evidence type="ECO:0000313" key="11">
    <source>
        <dbReference type="EMBL" id="MFC4565626.1"/>
    </source>
</evidence>
<dbReference type="PROSITE" id="PS50968">
    <property type="entry name" value="BIOTINYL_LIPOYL"/>
    <property type="match status" value="1"/>
</dbReference>
<dbReference type="RefSeq" id="WP_378579784.1">
    <property type="nucleotide sequence ID" value="NZ_JBHSFQ010000042.1"/>
</dbReference>
<dbReference type="PANTHER" id="PTHR45266:SF3">
    <property type="entry name" value="OXALOACETATE DECARBOXYLASE ALPHA CHAIN"/>
    <property type="match status" value="1"/>
</dbReference>
<comment type="pathway">
    <text evidence="1 8">Lipid metabolism; fatty acid biosynthesis.</text>
</comment>
<dbReference type="InterPro" id="IPR000089">
    <property type="entry name" value="Biotin_lipoyl"/>
</dbReference>
<dbReference type="Gene3D" id="2.40.50.100">
    <property type="match status" value="1"/>
</dbReference>
<reference evidence="12" key="1">
    <citation type="journal article" date="2019" name="Int. J. Syst. Evol. Microbiol.">
        <title>The Global Catalogue of Microorganisms (GCM) 10K type strain sequencing project: providing services to taxonomists for standard genome sequencing and annotation.</title>
        <authorList>
            <consortium name="The Broad Institute Genomics Platform"/>
            <consortium name="The Broad Institute Genome Sequencing Center for Infectious Disease"/>
            <person name="Wu L."/>
            <person name="Ma J."/>
        </authorList>
    </citation>
    <scope>NUCLEOTIDE SEQUENCE [LARGE SCALE GENOMIC DNA]</scope>
    <source>
        <strain evidence="12">XZYJ18</strain>
    </source>
</reference>
<evidence type="ECO:0000259" key="10">
    <source>
        <dbReference type="PROSITE" id="PS50968"/>
    </source>
</evidence>
<gene>
    <name evidence="11" type="primary">accB</name>
    <name evidence="11" type="ORF">ACFO4E_27525</name>
</gene>
<dbReference type="PRINTS" id="PR01071">
    <property type="entry name" value="ACOABIOTINCC"/>
</dbReference>
<protein>
    <recommendedName>
        <fullName evidence="2 8">Biotin carboxyl carrier protein of acetyl-CoA carboxylase</fullName>
    </recommendedName>
</protein>
<evidence type="ECO:0000256" key="7">
    <source>
        <dbReference type="ARBA" id="ARBA00023267"/>
    </source>
</evidence>
<evidence type="ECO:0000256" key="5">
    <source>
        <dbReference type="ARBA" id="ARBA00023098"/>
    </source>
</evidence>
<dbReference type="InterPro" id="IPR011053">
    <property type="entry name" value="Single_hybrid_motif"/>
</dbReference>
<dbReference type="GO" id="GO:0003989">
    <property type="term" value="F:acetyl-CoA carboxylase activity"/>
    <property type="evidence" value="ECO:0007669"/>
    <property type="project" value="UniProtKB-EC"/>
</dbReference>
<keyword evidence="4 8" id="KW-0276">Fatty acid metabolism</keyword>
<evidence type="ECO:0000256" key="9">
    <source>
        <dbReference type="SAM" id="MobiDB-lite"/>
    </source>
</evidence>
<feature type="region of interest" description="Disordered" evidence="9">
    <location>
        <begin position="1"/>
        <end position="33"/>
    </location>
</feature>
<dbReference type="InterPro" id="IPR001249">
    <property type="entry name" value="AcCoA_biotinCC"/>
</dbReference>
<feature type="domain" description="Lipoyl-binding" evidence="10">
    <location>
        <begin position="104"/>
        <end position="180"/>
    </location>
</feature>
<evidence type="ECO:0000256" key="1">
    <source>
        <dbReference type="ARBA" id="ARBA00005194"/>
    </source>
</evidence>
<feature type="compositionally biased region" description="Low complexity" evidence="9">
    <location>
        <begin position="72"/>
        <end position="95"/>
    </location>
</feature>
<keyword evidence="7 8" id="KW-0092">Biotin</keyword>
<dbReference type="Proteomes" id="UP001595923">
    <property type="component" value="Unassembled WGS sequence"/>
</dbReference>
<evidence type="ECO:0000256" key="8">
    <source>
        <dbReference type="RuleBase" id="RU364072"/>
    </source>
</evidence>
<dbReference type="InterPro" id="IPR001882">
    <property type="entry name" value="Biotin_BS"/>
</dbReference>
<feature type="region of interest" description="Disordered" evidence="9">
    <location>
        <begin position="72"/>
        <end position="110"/>
    </location>
</feature>
<dbReference type="EMBL" id="JBHSFQ010000042">
    <property type="protein sequence ID" value="MFC4565626.1"/>
    <property type="molecule type" value="Genomic_DNA"/>
</dbReference>
<dbReference type="CDD" id="cd06850">
    <property type="entry name" value="biotinyl_domain"/>
    <property type="match status" value="1"/>
</dbReference>
<keyword evidence="3 8" id="KW-0444">Lipid biosynthesis</keyword>
<sequence>MTDAIGFGKEKPAPVSGWAPQRIDEPDDPAAQDRAALEALSRAVGDLLRASGRPPSRVSVRLGSARIDAEWASAAGPAATTAAPGGGDLPAASAHPDPDPDSGLHRVTSPLVGTLYRAPEPDARPFVEVGETVRAGQQVAIVEAMKLMVPVEADRAGRVARFLVDDGQPVEYDQPFLVLDPLEEG</sequence>
<proteinExistence type="predicted"/>
<comment type="function">
    <text evidence="8">This protein is a component of the acetyl coenzyme A carboxylase complex; first, biotin carboxylase catalyzes the carboxylation of the carrier protein and then the transcarboxylase transfers the carboxyl group to form malonyl-CoA.</text>
</comment>
<comment type="caution">
    <text evidence="11">The sequence shown here is derived from an EMBL/GenBank/DDBJ whole genome shotgun (WGS) entry which is preliminary data.</text>
</comment>
<evidence type="ECO:0000256" key="6">
    <source>
        <dbReference type="ARBA" id="ARBA00023160"/>
    </source>
</evidence>
<dbReference type="SUPFAM" id="SSF51230">
    <property type="entry name" value="Single hybrid motif"/>
    <property type="match status" value="1"/>
</dbReference>
<keyword evidence="6 8" id="KW-0275">Fatty acid biosynthesis</keyword>
<name>A0ABV9E5N9_9ACTN</name>
<dbReference type="InterPro" id="IPR050709">
    <property type="entry name" value="Biotin_Carboxyl_Carrier/Decarb"/>
</dbReference>
<dbReference type="NCBIfam" id="TIGR00531">
    <property type="entry name" value="BCCP"/>
    <property type="match status" value="1"/>
</dbReference>